<gene>
    <name evidence="1" type="ORF">BDN72DRAFT_771311</name>
</gene>
<organism evidence="1 2">
    <name type="scientific">Pluteus cervinus</name>
    <dbReference type="NCBI Taxonomy" id="181527"/>
    <lineage>
        <taxon>Eukaryota</taxon>
        <taxon>Fungi</taxon>
        <taxon>Dikarya</taxon>
        <taxon>Basidiomycota</taxon>
        <taxon>Agaricomycotina</taxon>
        <taxon>Agaricomycetes</taxon>
        <taxon>Agaricomycetidae</taxon>
        <taxon>Agaricales</taxon>
        <taxon>Pluteineae</taxon>
        <taxon>Pluteaceae</taxon>
        <taxon>Pluteus</taxon>
    </lineage>
</organism>
<evidence type="ECO:0000313" key="2">
    <source>
        <dbReference type="Proteomes" id="UP000308600"/>
    </source>
</evidence>
<dbReference type="EMBL" id="ML208388">
    <property type="protein sequence ID" value="TFK66991.1"/>
    <property type="molecule type" value="Genomic_DNA"/>
</dbReference>
<proteinExistence type="predicted"/>
<accession>A0ACD3AN67</accession>
<name>A0ACD3AN67_9AGAR</name>
<protein>
    <submittedName>
        <fullName evidence="1">Uncharacterized protein</fullName>
    </submittedName>
</protein>
<evidence type="ECO:0000313" key="1">
    <source>
        <dbReference type="EMBL" id="TFK66991.1"/>
    </source>
</evidence>
<dbReference type="Proteomes" id="UP000308600">
    <property type="component" value="Unassembled WGS sequence"/>
</dbReference>
<reference evidence="1 2" key="1">
    <citation type="journal article" date="2019" name="Nat. Ecol. Evol.">
        <title>Megaphylogeny resolves global patterns of mushroom evolution.</title>
        <authorList>
            <person name="Varga T."/>
            <person name="Krizsan K."/>
            <person name="Foldi C."/>
            <person name="Dima B."/>
            <person name="Sanchez-Garcia M."/>
            <person name="Sanchez-Ramirez S."/>
            <person name="Szollosi G.J."/>
            <person name="Szarkandi J.G."/>
            <person name="Papp V."/>
            <person name="Albert L."/>
            <person name="Andreopoulos W."/>
            <person name="Angelini C."/>
            <person name="Antonin V."/>
            <person name="Barry K.W."/>
            <person name="Bougher N.L."/>
            <person name="Buchanan P."/>
            <person name="Buyck B."/>
            <person name="Bense V."/>
            <person name="Catcheside P."/>
            <person name="Chovatia M."/>
            <person name="Cooper J."/>
            <person name="Damon W."/>
            <person name="Desjardin D."/>
            <person name="Finy P."/>
            <person name="Geml J."/>
            <person name="Haridas S."/>
            <person name="Hughes K."/>
            <person name="Justo A."/>
            <person name="Karasinski D."/>
            <person name="Kautmanova I."/>
            <person name="Kiss B."/>
            <person name="Kocsube S."/>
            <person name="Kotiranta H."/>
            <person name="LaButti K.M."/>
            <person name="Lechner B.E."/>
            <person name="Liimatainen K."/>
            <person name="Lipzen A."/>
            <person name="Lukacs Z."/>
            <person name="Mihaltcheva S."/>
            <person name="Morgado L.N."/>
            <person name="Niskanen T."/>
            <person name="Noordeloos M.E."/>
            <person name="Ohm R.A."/>
            <person name="Ortiz-Santana B."/>
            <person name="Ovrebo C."/>
            <person name="Racz N."/>
            <person name="Riley R."/>
            <person name="Savchenko A."/>
            <person name="Shiryaev A."/>
            <person name="Soop K."/>
            <person name="Spirin V."/>
            <person name="Szebenyi C."/>
            <person name="Tomsovsky M."/>
            <person name="Tulloss R.E."/>
            <person name="Uehling J."/>
            <person name="Grigoriev I.V."/>
            <person name="Vagvolgyi C."/>
            <person name="Papp T."/>
            <person name="Martin F.M."/>
            <person name="Miettinen O."/>
            <person name="Hibbett D.S."/>
            <person name="Nagy L.G."/>
        </authorList>
    </citation>
    <scope>NUCLEOTIDE SEQUENCE [LARGE SCALE GENOMIC DNA]</scope>
    <source>
        <strain evidence="1 2">NL-1719</strain>
    </source>
</reference>
<feature type="non-terminal residue" evidence="1">
    <location>
        <position position="386"/>
    </location>
</feature>
<keyword evidence="2" id="KW-1185">Reference proteome</keyword>
<sequence>MLSCRDLYRISLQLTKIYGAPELPFGGVNMIFAGDFAQLPPVFGGEGSALYSLSAGSSSGKYVSQIAATGKALWHQVLTVVILRKNMRQTGLSLIDVQFRNALNNMRYKSCTKEDIKMLKTRVHSNLPNRPRVTDKEFRDVSVITSFNICKDAFNELGSIRFGEETKQTLMTFYSEDTFSEDNNGQLNSKKRKRAKHNTGLPDNLQDVVWNLPDSSNTKNIPGKLNLCLGLPVMIRNNLATELCITKGQEGTVYGWNYRLGKKGMKVLETLFVELSNAPFSVQFDNLPVNVVPVYKTTTATICTLPNDRKVSISRTQVEVIPNFAMTDYASQGKTRPWNVVHLNDCRTHQSIYTALSRGTCAKGTLIIQGFEDKLVTGGCSGPLRQ</sequence>